<name>A0A9P1GF43_9DINO</name>
<evidence type="ECO:0000313" key="4">
    <source>
        <dbReference type="EMBL" id="CAL1164143.1"/>
    </source>
</evidence>
<dbReference type="AlphaFoldDB" id="A0A9P1GF43"/>
<dbReference type="EMBL" id="CAMXCT020004913">
    <property type="protein sequence ID" value="CAL1164143.1"/>
    <property type="molecule type" value="Genomic_DNA"/>
</dbReference>
<gene>
    <name evidence="3" type="ORF">C1SCF055_LOCUS36003</name>
</gene>
<evidence type="ECO:0000256" key="2">
    <source>
        <dbReference type="SAM" id="MobiDB-lite"/>
    </source>
</evidence>
<feature type="compositionally biased region" description="Acidic residues" evidence="2">
    <location>
        <begin position="498"/>
        <end position="525"/>
    </location>
</feature>
<evidence type="ECO:0000256" key="1">
    <source>
        <dbReference type="SAM" id="Coils"/>
    </source>
</evidence>
<feature type="compositionally biased region" description="Acidic residues" evidence="2">
    <location>
        <begin position="387"/>
        <end position="425"/>
    </location>
</feature>
<accession>A0A9P1GF43</accession>
<dbReference type="EMBL" id="CAMXCT010004913">
    <property type="protein sequence ID" value="CAI4010768.1"/>
    <property type="molecule type" value="Genomic_DNA"/>
</dbReference>
<keyword evidence="1" id="KW-0175">Coiled coil</keyword>
<feature type="compositionally biased region" description="Acidic residues" evidence="2">
    <location>
        <begin position="449"/>
        <end position="470"/>
    </location>
</feature>
<evidence type="ECO:0000313" key="3">
    <source>
        <dbReference type="EMBL" id="CAI4010768.1"/>
    </source>
</evidence>
<dbReference type="EMBL" id="CAMXCT030004913">
    <property type="protein sequence ID" value="CAL4798080.1"/>
    <property type="molecule type" value="Genomic_DNA"/>
</dbReference>
<feature type="coiled-coil region" evidence="1">
    <location>
        <begin position="173"/>
        <end position="242"/>
    </location>
</feature>
<reference evidence="3" key="1">
    <citation type="submission" date="2022-10" db="EMBL/GenBank/DDBJ databases">
        <authorList>
            <person name="Chen Y."/>
            <person name="Dougan E. K."/>
            <person name="Chan C."/>
            <person name="Rhodes N."/>
            <person name="Thang M."/>
        </authorList>
    </citation>
    <scope>NUCLEOTIDE SEQUENCE</scope>
</reference>
<dbReference type="OrthoDB" id="437317at2759"/>
<feature type="region of interest" description="Disordered" evidence="2">
    <location>
        <begin position="387"/>
        <end position="533"/>
    </location>
</feature>
<comment type="caution">
    <text evidence="3">The sequence shown here is derived from an EMBL/GenBank/DDBJ whole genome shotgun (WGS) entry which is preliminary data.</text>
</comment>
<keyword evidence="5" id="KW-1185">Reference proteome</keyword>
<proteinExistence type="predicted"/>
<organism evidence="3">
    <name type="scientific">Cladocopium goreaui</name>
    <dbReference type="NCBI Taxonomy" id="2562237"/>
    <lineage>
        <taxon>Eukaryota</taxon>
        <taxon>Sar</taxon>
        <taxon>Alveolata</taxon>
        <taxon>Dinophyceae</taxon>
        <taxon>Suessiales</taxon>
        <taxon>Symbiodiniaceae</taxon>
        <taxon>Cladocopium</taxon>
    </lineage>
</organism>
<evidence type="ECO:0000313" key="5">
    <source>
        <dbReference type="Proteomes" id="UP001152797"/>
    </source>
</evidence>
<dbReference type="Proteomes" id="UP001152797">
    <property type="component" value="Unassembled WGS sequence"/>
</dbReference>
<protein>
    <submittedName>
        <fullName evidence="3">Uncharacterized protein</fullName>
    </submittedName>
</protein>
<reference evidence="4" key="2">
    <citation type="submission" date="2024-04" db="EMBL/GenBank/DDBJ databases">
        <authorList>
            <person name="Chen Y."/>
            <person name="Shah S."/>
            <person name="Dougan E. K."/>
            <person name="Thang M."/>
            <person name="Chan C."/>
        </authorList>
    </citation>
    <scope>NUCLEOTIDE SEQUENCE [LARGE SCALE GENOMIC DNA]</scope>
</reference>
<sequence>MIFITLPGQSSLSFPSVPGFLAFCILLPVHCSRQSSYSYAQILAESSSVPKVIYDALREAGALVQTHLETLQEAERLAEQRQADSSARIDEKTQAMKAMQTQMDFVATKAKATRDLMLQVDTAAAKHSKAGEDHQKSITEFGKASDALEEMAKKVTLKEQKLRDIFGDYKRELGDLKSQWDKMSQERDQAEAEMKDLKTQAMSAGKFKTSVQEEQAKVERDMQLAQQELQGMRRELETAVSAATVAEAQEAQAVNEAREADGRVEVAKKTRAYLMKIRRAVQAYYGSIDELESAVDGKANVELKEVPEAKMVLEKYNLMLSAFGDLHAYDAEVYEKVTAAKEEVKNNAFAQLRFICDMLGISTSEEGHCLTGLWKTFGMAKLQFPDEEVEKAPEAPEEIEDVIPDEPLEELEEEEDDDMDIETPQEPEAKHDAMDIETPQELEAKHDDMDIETPQEPEEEDDDMDIDTPQEPEARHDAMDIETPQELEAKHDAMDIETPQEPEEEDDDMDMETPQEPEEEDDDMDIETHGFKG</sequence>